<sequence length="383" mass="41058">MIRLSDGRKGRSGRFPGRRLLTLSPRTENLLVVGPSALELLTILSFASPWEIATHTATVAVLLLRRRWPFAVLLLTLPVAFTGYLLIAPMAALYQVAKDVRNPKMVALGALLLFAAGLGPWLPTSEEPFSYEDGLFGLLSAAMLSAGPTAVGRLLRTRGELSERLADLARTQERERQLLAERAVAEERARLAREMHDVVSHKVSMICVQAGALQVTTAEPGSREIAGTVRRLSVDTLEELRHLVGVLRSAREEPGLADLAALVETSGLDARLEALVPVDGGGSRGAGRGCWPGEVQQAAYRTVQEALTNVRKYAPESTVEVRLEAVEHHGEPAAALRVEVRNSAPACPASADRRSALPTGGHGLTGLRERAELLGGRLDAGPA</sequence>
<proteinExistence type="predicted"/>
<comment type="caution">
    <text evidence="11">The sequence shown here is derived from an EMBL/GenBank/DDBJ whole genome shotgun (WGS) entry which is preliminary data.</text>
</comment>
<dbReference type="Gene3D" id="3.30.565.10">
    <property type="entry name" value="Histidine kinase-like ATPase, C-terminal domain"/>
    <property type="match status" value="1"/>
</dbReference>
<keyword evidence="9" id="KW-1133">Transmembrane helix</keyword>
<evidence type="ECO:0000256" key="4">
    <source>
        <dbReference type="ARBA" id="ARBA00022679"/>
    </source>
</evidence>
<evidence type="ECO:0000256" key="1">
    <source>
        <dbReference type="ARBA" id="ARBA00000085"/>
    </source>
</evidence>
<feature type="domain" description="Signal transduction histidine kinase subgroup 3 dimerisation and phosphoacceptor" evidence="10">
    <location>
        <begin position="187"/>
        <end position="250"/>
    </location>
</feature>
<evidence type="ECO:0000256" key="2">
    <source>
        <dbReference type="ARBA" id="ARBA00012438"/>
    </source>
</evidence>
<evidence type="ECO:0000259" key="10">
    <source>
        <dbReference type="Pfam" id="PF07730"/>
    </source>
</evidence>
<keyword evidence="12" id="KW-1185">Reference proteome</keyword>
<evidence type="ECO:0000256" key="9">
    <source>
        <dbReference type="SAM" id="Phobius"/>
    </source>
</evidence>
<evidence type="ECO:0000256" key="5">
    <source>
        <dbReference type="ARBA" id="ARBA00022741"/>
    </source>
</evidence>
<dbReference type="EMBL" id="WMLF01000116">
    <property type="protein sequence ID" value="MBB1243998.1"/>
    <property type="molecule type" value="Genomic_DNA"/>
</dbReference>
<feature type="transmembrane region" description="Helical" evidence="9">
    <location>
        <begin position="134"/>
        <end position="155"/>
    </location>
</feature>
<keyword evidence="6 11" id="KW-0418">Kinase</keyword>
<organism evidence="11 12">
    <name type="scientific">Streptomyces durbertensis</name>
    <dbReference type="NCBI Taxonomy" id="2448886"/>
    <lineage>
        <taxon>Bacteria</taxon>
        <taxon>Bacillati</taxon>
        <taxon>Actinomycetota</taxon>
        <taxon>Actinomycetes</taxon>
        <taxon>Kitasatosporales</taxon>
        <taxon>Streptomycetaceae</taxon>
        <taxon>Streptomyces</taxon>
    </lineage>
</organism>
<dbReference type="PANTHER" id="PTHR24421">
    <property type="entry name" value="NITRATE/NITRITE SENSOR PROTEIN NARX-RELATED"/>
    <property type="match status" value="1"/>
</dbReference>
<dbReference type="RefSeq" id="WP_182855359.1">
    <property type="nucleotide sequence ID" value="NZ_WMLF01000116.1"/>
</dbReference>
<accession>A0ABR6EFG1</accession>
<dbReference type="SUPFAM" id="SSF55874">
    <property type="entry name" value="ATPase domain of HSP90 chaperone/DNA topoisomerase II/histidine kinase"/>
    <property type="match status" value="1"/>
</dbReference>
<evidence type="ECO:0000256" key="6">
    <source>
        <dbReference type="ARBA" id="ARBA00022777"/>
    </source>
</evidence>
<keyword evidence="8" id="KW-0902">Two-component regulatory system</keyword>
<keyword evidence="7" id="KW-0067">ATP-binding</keyword>
<dbReference type="CDD" id="cd16917">
    <property type="entry name" value="HATPase_UhpB-NarQ-NarX-like"/>
    <property type="match status" value="1"/>
</dbReference>
<evidence type="ECO:0000256" key="7">
    <source>
        <dbReference type="ARBA" id="ARBA00022840"/>
    </source>
</evidence>
<comment type="catalytic activity">
    <reaction evidence="1">
        <text>ATP + protein L-histidine = ADP + protein N-phospho-L-histidine.</text>
        <dbReference type="EC" id="2.7.13.3"/>
    </reaction>
</comment>
<dbReference type="Proteomes" id="UP000766698">
    <property type="component" value="Unassembled WGS sequence"/>
</dbReference>
<keyword evidence="9" id="KW-0812">Transmembrane</keyword>
<dbReference type="EC" id="2.7.13.3" evidence="2"/>
<keyword evidence="9" id="KW-0472">Membrane</keyword>
<dbReference type="InterPro" id="IPR036890">
    <property type="entry name" value="HATPase_C_sf"/>
</dbReference>
<feature type="transmembrane region" description="Helical" evidence="9">
    <location>
        <begin position="105"/>
        <end position="122"/>
    </location>
</feature>
<keyword evidence="5" id="KW-0547">Nucleotide-binding</keyword>
<feature type="non-terminal residue" evidence="11">
    <location>
        <position position="383"/>
    </location>
</feature>
<protein>
    <recommendedName>
        <fullName evidence="2">histidine kinase</fullName>
        <ecNumber evidence="2">2.7.13.3</ecNumber>
    </recommendedName>
</protein>
<dbReference type="Pfam" id="PF07730">
    <property type="entry name" value="HisKA_3"/>
    <property type="match status" value="1"/>
</dbReference>
<evidence type="ECO:0000313" key="12">
    <source>
        <dbReference type="Proteomes" id="UP000766698"/>
    </source>
</evidence>
<dbReference type="InterPro" id="IPR011712">
    <property type="entry name" value="Sig_transdc_His_kin_sub3_dim/P"/>
</dbReference>
<reference evidence="12" key="1">
    <citation type="journal article" date="2020" name="Syst. Appl. Microbiol.">
        <title>Streptomyces alkaliterrae sp. nov., isolated from an alkaline soil, and emended descriptions of Streptomyces alkaliphilus, Streptomyces calidiresistens and Streptomyces durbertensis.</title>
        <authorList>
            <person name="Swiecimska M."/>
            <person name="Golinska P."/>
            <person name="Nouioui I."/>
            <person name="Wypij M."/>
            <person name="Rai M."/>
            <person name="Sangal V."/>
            <person name="Goodfellow M."/>
        </authorList>
    </citation>
    <scope>NUCLEOTIDE SEQUENCE [LARGE SCALE GENOMIC DNA]</scope>
    <source>
        <strain evidence="12">DSM 104538</strain>
    </source>
</reference>
<evidence type="ECO:0000256" key="3">
    <source>
        <dbReference type="ARBA" id="ARBA00022553"/>
    </source>
</evidence>
<evidence type="ECO:0000256" key="8">
    <source>
        <dbReference type="ARBA" id="ARBA00023012"/>
    </source>
</evidence>
<dbReference type="Gene3D" id="1.20.5.1930">
    <property type="match status" value="1"/>
</dbReference>
<name>A0ABR6EFG1_9ACTN</name>
<dbReference type="PANTHER" id="PTHR24421:SF10">
    <property type="entry name" value="NITRATE_NITRITE SENSOR PROTEIN NARQ"/>
    <property type="match status" value="1"/>
</dbReference>
<keyword evidence="3" id="KW-0597">Phosphoprotein</keyword>
<gene>
    <name evidence="11" type="ORF">GL263_10575</name>
</gene>
<dbReference type="GO" id="GO:0016301">
    <property type="term" value="F:kinase activity"/>
    <property type="evidence" value="ECO:0007669"/>
    <property type="project" value="UniProtKB-KW"/>
</dbReference>
<keyword evidence="4" id="KW-0808">Transferase</keyword>
<dbReference type="InterPro" id="IPR050482">
    <property type="entry name" value="Sensor_HK_TwoCompSys"/>
</dbReference>
<feature type="transmembrane region" description="Helical" evidence="9">
    <location>
        <begin position="70"/>
        <end position="93"/>
    </location>
</feature>
<evidence type="ECO:0000313" key="11">
    <source>
        <dbReference type="EMBL" id="MBB1243998.1"/>
    </source>
</evidence>